<organism evidence="2 3">
    <name type="scientific">Paenibacillus donghaensis</name>
    <dbReference type="NCBI Taxonomy" id="414771"/>
    <lineage>
        <taxon>Bacteria</taxon>
        <taxon>Bacillati</taxon>
        <taxon>Bacillota</taxon>
        <taxon>Bacilli</taxon>
        <taxon>Bacillales</taxon>
        <taxon>Paenibacillaceae</taxon>
        <taxon>Paenibacillus</taxon>
    </lineage>
</organism>
<dbReference type="Proteomes" id="UP000249890">
    <property type="component" value="Chromosome"/>
</dbReference>
<accession>A0A2Z2KW01</accession>
<dbReference type="PROSITE" id="PS51272">
    <property type="entry name" value="SLH"/>
    <property type="match status" value="1"/>
</dbReference>
<dbReference type="Pfam" id="PF00395">
    <property type="entry name" value="SLH"/>
    <property type="match status" value="1"/>
</dbReference>
<dbReference type="InterPro" id="IPR001119">
    <property type="entry name" value="SLH_dom"/>
</dbReference>
<evidence type="ECO:0000259" key="1">
    <source>
        <dbReference type="PROSITE" id="PS51272"/>
    </source>
</evidence>
<reference evidence="2 3" key="1">
    <citation type="submission" date="2017-06" db="EMBL/GenBank/DDBJ databases">
        <title>Complete genome sequence of Paenibacillus donghaensis KCTC 13049T isolated from East Sea sediment, South Korea.</title>
        <authorList>
            <person name="Jung B.K."/>
            <person name="Hong S.-J."/>
            <person name="Shin J.-H."/>
        </authorList>
    </citation>
    <scope>NUCLEOTIDE SEQUENCE [LARGE SCALE GENOMIC DNA]</scope>
    <source>
        <strain evidence="2 3">KCTC 13049</strain>
    </source>
</reference>
<dbReference type="RefSeq" id="WP_087920487.1">
    <property type="nucleotide sequence ID" value="NZ_CP021780.1"/>
</dbReference>
<dbReference type="OrthoDB" id="1738667at2"/>
<evidence type="ECO:0000313" key="3">
    <source>
        <dbReference type="Proteomes" id="UP000249890"/>
    </source>
</evidence>
<feature type="domain" description="SLH" evidence="1">
    <location>
        <begin position="1"/>
        <end position="47"/>
    </location>
</feature>
<keyword evidence="3" id="KW-1185">Reference proteome</keyword>
<protein>
    <recommendedName>
        <fullName evidence="1">SLH domain-containing protein</fullName>
    </recommendedName>
</protein>
<evidence type="ECO:0000313" key="2">
    <source>
        <dbReference type="EMBL" id="ASA26542.1"/>
    </source>
</evidence>
<dbReference type="KEGG" id="pdh:B9T62_30440"/>
<sequence length="52" mass="5616">MQLAISTKIASLDEQGNFHPAEDITRAEAAVMLYNALEYIEAHPAPAGGYPE</sequence>
<gene>
    <name evidence="2" type="ORF">B9T62_30440</name>
</gene>
<dbReference type="AlphaFoldDB" id="A0A2Z2KW01"/>
<proteinExistence type="predicted"/>
<dbReference type="EMBL" id="CP021780">
    <property type="protein sequence ID" value="ASA26542.1"/>
    <property type="molecule type" value="Genomic_DNA"/>
</dbReference>
<name>A0A2Z2KW01_9BACL</name>